<sequence length="61" mass="6843">MHEVELATRVLKALHQISADRGARILEVNLRVGEINEPSSLRLWLKKLGGDEFNSTGFNIV</sequence>
<gene>
    <name evidence="1" type="ORF">S06H3_52468</name>
</gene>
<protein>
    <recommendedName>
        <fullName evidence="2">Hydrogenase maturation nickel metallochaperone HypA</fullName>
    </recommendedName>
</protein>
<feature type="non-terminal residue" evidence="1">
    <location>
        <position position="61"/>
    </location>
</feature>
<proteinExistence type="predicted"/>
<organism evidence="1">
    <name type="scientific">marine sediment metagenome</name>
    <dbReference type="NCBI Taxonomy" id="412755"/>
    <lineage>
        <taxon>unclassified sequences</taxon>
        <taxon>metagenomes</taxon>
        <taxon>ecological metagenomes</taxon>
    </lineage>
</organism>
<accession>X1Q4E5</accession>
<evidence type="ECO:0000313" key="1">
    <source>
        <dbReference type="EMBL" id="GAI49616.1"/>
    </source>
</evidence>
<name>X1Q4E5_9ZZZZ</name>
<reference evidence="1" key="1">
    <citation type="journal article" date="2014" name="Front. Microbiol.">
        <title>High frequency of phylogenetically diverse reductive dehalogenase-homologous genes in deep subseafloor sedimentary metagenomes.</title>
        <authorList>
            <person name="Kawai M."/>
            <person name="Futagami T."/>
            <person name="Toyoda A."/>
            <person name="Takaki Y."/>
            <person name="Nishi S."/>
            <person name="Hori S."/>
            <person name="Arai W."/>
            <person name="Tsubouchi T."/>
            <person name="Morono Y."/>
            <person name="Uchiyama I."/>
            <person name="Ito T."/>
            <person name="Fujiyama A."/>
            <person name="Inagaki F."/>
            <person name="Takami H."/>
        </authorList>
    </citation>
    <scope>NUCLEOTIDE SEQUENCE</scope>
    <source>
        <strain evidence="1">Expedition CK06-06</strain>
    </source>
</reference>
<evidence type="ECO:0008006" key="2">
    <source>
        <dbReference type="Google" id="ProtNLM"/>
    </source>
</evidence>
<comment type="caution">
    <text evidence="1">The sequence shown here is derived from an EMBL/GenBank/DDBJ whole genome shotgun (WGS) entry which is preliminary data.</text>
</comment>
<dbReference type="AlphaFoldDB" id="X1Q4E5"/>
<dbReference type="EMBL" id="BARV01033374">
    <property type="protein sequence ID" value="GAI49616.1"/>
    <property type="molecule type" value="Genomic_DNA"/>
</dbReference>